<reference evidence="5" key="1">
    <citation type="submission" date="2020-11" db="EMBL/GenBank/DDBJ databases">
        <authorList>
            <consortium name="DOE Joint Genome Institute"/>
            <person name="Ahrendt S."/>
            <person name="Riley R."/>
            <person name="Andreopoulos W."/>
            <person name="Labutti K."/>
            <person name="Pangilinan J."/>
            <person name="Ruiz-Duenas F.J."/>
            <person name="Barrasa J.M."/>
            <person name="Sanchez-Garcia M."/>
            <person name="Camarero S."/>
            <person name="Miyauchi S."/>
            <person name="Serrano A."/>
            <person name="Linde D."/>
            <person name="Babiker R."/>
            <person name="Drula E."/>
            <person name="Ayuso-Fernandez I."/>
            <person name="Pacheco R."/>
            <person name="Padilla G."/>
            <person name="Ferreira P."/>
            <person name="Barriuso J."/>
            <person name="Kellner H."/>
            <person name="Castanera R."/>
            <person name="Alfaro M."/>
            <person name="Ramirez L."/>
            <person name="Pisabarro A.G."/>
            <person name="Kuo A."/>
            <person name="Tritt A."/>
            <person name="Lipzen A."/>
            <person name="He G."/>
            <person name="Yan M."/>
            <person name="Ng V."/>
            <person name="Cullen D."/>
            <person name="Martin F."/>
            <person name="Rosso M.-N."/>
            <person name="Henrissat B."/>
            <person name="Hibbett D."/>
            <person name="Martinez A.T."/>
            <person name="Grigoriev I.V."/>
        </authorList>
    </citation>
    <scope>NUCLEOTIDE SEQUENCE</scope>
    <source>
        <strain evidence="5">MF-IS2</strain>
    </source>
</reference>
<dbReference type="OrthoDB" id="5377312at2759"/>
<keyword evidence="3" id="KW-0539">Nucleus</keyword>
<dbReference type="GO" id="GO:0006383">
    <property type="term" value="P:transcription by RNA polymerase III"/>
    <property type="evidence" value="ECO:0007669"/>
    <property type="project" value="InterPro"/>
</dbReference>
<evidence type="ECO:0000256" key="2">
    <source>
        <dbReference type="ARBA" id="ARBA00008352"/>
    </source>
</evidence>
<comment type="similarity">
    <text evidence="2">Belongs to the eukaryotic RPC7 RNA polymerase subunit family.</text>
</comment>
<feature type="region of interest" description="Disordered" evidence="4">
    <location>
        <begin position="1"/>
        <end position="26"/>
    </location>
</feature>
<evidence type="ECO:0000256" key="1">
    <source>
        <dbReference type="ARBA" id="ARBA00004123"/>
    </source>
</evidence>
<dbReference type="PANTHER" id="PTHR15367:SF2">
    <property type="entry name" value="DNA-DIRECTED RNA POLYMERASE III SUBUNIT"/>
    <property type="match status" value="1"/>
</dbReference>
<keyword evidence="6" id="KW-1185">Reference proteome</keyword>
<evidence type="ECO:0000313" key="6">
    <source>
        <dbReference type="Proteomes" id="UP000807342"/>
    </source>
</evidence>
<comment type="subcellular location">
    <subcellularLocation>
        <location evidence="1">Nucleus</location>
    </subcellularLocation>
</comment>
<dbReference type="Proteomes" id="UP000807342">
    <property type="component" value="Unassembled WGS sequence"/>
</dbReference>
<dbReference type="PANTHER" id="PTHR15367">
    <property type="entry name" value="DNA-DIRECTED RNA POLYMERASE III"/>
    <property type="match status" value="1"/>
</dbReference>
<dbReference type="AlphaFoldDB" id="A0A9P5XJC9"/>
<proteinExistence type="inferred from homology"/>
<gene>
    <name evidence="5" type="ORF">P691DRAFT_788922</name>
</gene>
<accession>A0A9P5XJC9</accession>
<dbReference type="Pfam" id="PF11705">
    <property type="entry name" value="RNA_pol_3_Rpc31"/>
    <property type="match status" value="1"/>
</dbReference>
<evidence type="ECO:0000313" key="5">
    <source>
        <dbReference type="EMBL" id="KAF9450620.1"/>
    </source>
</evidence>
<feature type="region of interest" description="Disordered" evidence="4">
    <location>
        <begin position="130"/>
        <end position="152"/>
    </location>
</feature>
<name>A0A9P5XJC9_9AGAR</name>
<feature type="compositionally biased region" description="Gly residues" evidence="4">
    <location>
        <begin position="1"/>
        <end position="21"/>
    </location>
</feature>
<evidence type="ECO:0008006" key="7">
    <source>
        <dbReference type="Google" id="ProtNLM"/>
    </source>
</evidence>
<organism evidence="5 6">
    <name type="scientific">Macrolepiota fuliginosa MF-IS2</name>
    <dbReference type="NCBI Taxonomy" id="1400762"/>
    <lineage>
        <taxon>Eukaryota</taxon>
        <taxon>Fungi</taxon>
        <taxon>Dikarya</taxon>
        <taxon>Basidiomycota</taxon>
        <taxon>Agaricomycotina</taxon>
        <taxon>Agaricomycetes</taxon>
        <taxon>Agaricomycetidae</taxon>
        <taxon>Agaricales</taxon>
        <taxon>Agaricineae</taxon>
        <taxon>Agaricaceae</taxon>
        <taxon>Macrolepiota</taxon>
    </lineage>
</organism>
<evidence type="ECO:0000256" key="4">
    <source>
        <dbReference type="SAM" id="MobiDB-lite"/>
    </source>
</evidence>
<dbReference type="InterPro" id="IPR024661">
    <property type="entry name" value="RNA_pol_III_Rpc31"/>
</dbReference>
<dbReference type="EMBL" id="MU151101">
    <property type="protein sequence ID" value="KAF9450620.1"/>
    <property type="molecule type" value="Genomic_DNA"/>
</dbReference>
<sequence length="167" mass="18791">MSRGRGGGRGGRGGARGGFSGGASTLPPMGLTFADIQNLSRDPTQLYPQRHLPVFTEPSPEEKLIAELQLGFVNRLRESPYYIQERTKTADLPRYSDKYRPSFAQKPALKRKELNAEFFPKEVFEDYFNPRRKRKGDPKSGATGTAVNLDELDDDENEEVCARCFLM</sequence>
<comment type="caution">
    <text evidence="5">The sequence shown here is derived from an EMBL/GenBank/DDBJ whole genome shotgun (WGS) entry which is preliminary data.</text>
</comment>
<dbReference type="GO" id="GO:0005666">
    <property type="term" value="C:RNA polymerase III complex"/>
    <property type="evidence" value="ECO:0007669"/>
    <property type="project" value="TreeGrafter"/>
</dbReference>
<evidence type="ECO:0000256" key="3">
    <source>
        <dbReference type="ARBA" id="ARBA00023242"/>
    </source>
</evidence>
<protein>
    <recommendedName>
        <fullName evidence="7">DNA-directed RNA polymerase III subunit</fullName>
    </recommendedName>
</protein>